<dbReference type="InterPro" id="IPR035396">
    <property type="entry name" value="Bac_rhamnosid6H"/>
</dbReference>
<gene>
    <name evidence="5" type="ORF">M409DRAFT_22720</name>
</gene>
<accession>A0A6A6CL01</accession>
<evidence type="ECO:0000256" key="3">
    <source>
        <dbReference type="SAM" id="SignalP"/>
    </source>
</evidence>
<dbReference type="GeneID" id="54559739"/>
<dbReference type="PANTHER" id="PTHR34987:SF6">
    <property type="entry name" value="ALPHA-L-RHAMNOSIDASE SIX-HAIRPIN GLYCOSIDASE DOMAIN-CONTAINING PROTEIN"/>
    <property type="match status" value="1"/>
</dbReference>
<keyword evidence="2" id="KW-0812">Transmembrane</keyword>
<protein>
    <submittedName>
        <fullName evidence="5">Glycoside hydrolase family 78 protein</fullName>
    </submittedName>
</protein>
<feature type="region of interest" description="Disordered" evidence="1">
    <location>
        <begin position="665"/>
        <end position="694"/>
    </location>
</feature>
<evidence type="ECO:0000256" key="2">
    <source>
        <dbReference type="SAM" id="Phobius"/>
    </source>
</evidence>
<reference evidence="5" key="1">
    <citation type="journal article" date="2020" name="Stud. Mycol.">
        <title>101 Dothideomycetes genomes: a test case for predicting lifestyles and emergence of pathogens.</title>
        <authorList>
            <person name="Haridas S."/>
            <person name="Albert R."/>
            <person name="Binder M."/>
            <person name="Bloem J."/>
            <person name="Labutti K."/>
            <person name="Salamov A."/>
            <person name="Andreopoulos B."/>
            <person name="Baker S."/>
            <person name="Barry K."/>
            <person name="Bills G."/>
            <person name="Bluhm B."/>
            <person name="Cannon C."/>
            <person name="Castanera R."/>
            <person name="Culley D."/>
            <person name="Daum C."/>
            <person name="Ezra D."/>
            <person name="Gonzalez J."/>
            <person name="Henrissat B."/>
            <person name="Kuo A."/>
            <person name="Liang C."/>
            <person name="Lipzen A."/>
            <person name="Lutzoni F."/>
            <person name="Magnuson J."/>
            <person name="Mondo S."/>
            <person name="Nolan M."/>
            <person name="Ohm R."/>
            <person name="Pangilinan J."/>
            <person name="Park H.-J."/>
            <person name="Ramirez L."/>
            <person name="Alfaro M."/>
            <person name="Sun H."/>
            <person name="Tritt A."/>
            <person name="Yoshinaga Y."/>
            <person name="Zwiers L.-H."/>
            <person name="Turgeon B."/>
            <person name="Goodwin S."/>
            <person name="Spatafora J."/>
            <person name="Crous P."/>
            <person name="Grigoriev I."/>
        </authorList>
    </citation>
    <scope>NUCLEOTIDE SEQUENCE</scope>
    <source>
        <strain evidence="5">ATCC 36951</strain>
    </source>
</reference>
<evidence type="ECO:0000313" key="5">
    <source>
        <dbReference type="EMBL" id="KAF2167293.1"/>
    </source>
</evidence>
<feature type="domain" description="Alpha-L-rhamnosidase six-hairpin glycosidase" evidence="4">
    <location>
        <begin position="240"/>
        <end position="432"/>
    </location>
</feature>
<feature type="chain" id="PRO_5025597312" evidence="3">
    <location>
        <begin position="19"/>
        <end position="717"/>
    </location>
</feature>
<dbReference type="GO" id="GO:0005975">
    <property type="term" value="P:carbohydrate metabolic process"/>
    <property type="evidence" value="ECO:0007669"/>
    <property type="project" value="InterPro"/>
</dbReference>
<evidence type="ECO:0000259" key="4">
    <source>
        <dbReference type="Pfam" id="PF17389"/>
    </source>
</evidence>
<feature type="signal peptide" evidence="3">
    <location>
        <begin position="1"/>
        <end position="18"/>
    </location>
</feature>
<dbReference type="Pfam" id="PF17389">
    <property type="entry name" value="Bac_rhamnosid6H"/>
    <property type="match status" value="1"/>
</dbReference>
<keyword evidence="5" id="KW-0378">Hydrolase</keyword>
<dbReference type="OrthoDB" id="10036721at2759"/>
<dbReference type="AlphaFoldDB" id="A0A6A6CL01"/>
<dbReference type="InterPro" id="IPR012341">
    <property type="entry name" value="6hp_glycosidase-like_sf"/>
</dbReference>
<dbReference type="Gene3D" id="2.60.120.260">
    <property type="entry name" value="Galactose-binding domain-like"/>
    <property type="match status" value="1"/>
</dbReference>
<dbReference type="EMBL" id="ML993594">
    <property type="protein sequence ID" value="KAF2167293.1"/>
    <property type="molecule type" value="Genomic_DNA"/>
</dbReference>
<dbReference type="Gene3D" id="1.50.10.10">
    <property type="match status" value="1"/>
</dbReference>
<keyword evidence="6" id="KW-1185">Reference proteome</keyword>
<dbReference type="RefSeq" id="XP_033668182.1">
    <property type="nucleotide sequence ID" value="XM_033806467.1"/>
</dbReference>
<feature type="transmembrane region" description="Helical" evidence="2">
    <location>
        <begin position="695"/>
        <end position="716"/>
    </location>
</feature>
<evidence type="ECO:0000313" key="6">
    <source>
        <dbReference type="Proteomes" id="UP000799537"/>
    </source>
</evidence>
<feature type="compositionally biased region" description="Gly residues" evidence="1">
    <location>
        <begin position="665"/>
        <end position="681"/>
    </location>
</feature>
<keyword evidence="3" id="KW-0732">Signal</keyword>
<keyword evidence="2" id="KW-1133">Transmembrane helix</keyword>
<sequence>MRLSTGLSLLLSATLTSAAKYSEYILAPHSRTLHPASVYQVNGTVDGAETLTGDDEGSATFSGPSAVTYDFGKNIAGRVTLNIGSVDEDQFIGLTFSESSLWISGVGSDGTADAGPDEILWFHPTAAGDVSVAPEHERGGFRYLSLIHNSTGSVEVRRVDVYFTAMPHWEDDQLGAYTGWFHCDDELINRVWYAGAYTNQLCTIDPHYGNSLVHLNEVNSSMLGDETPPQTWYNNYTITNGSSALVDGAKRDRLVWAGDMAIAVPGVVVSTNDLITVANSLDSLFAVQNKTSGQLPWAGRPFPLIPSATYHMYTLIGVADYYLYSDSLEYLQGKWEAWKQALELSISQIDASGMMNVTAPNDWLRSGMGGHNIEANSILYYTIYQGITLGQAVGEDQTTLDTWQSKAEGIKTAANALLWNGTTNLYHDNETTTLSPQDGNTWAILSNLSTPSRSPLISTALRTRWGPHGAPAPEAQNAISPFISGFELQAHILASHPASALALIRLQWGAFMLDDPRMTNSTFIEGYAFDGTLHYAPYTNDARVSHAHGWATGPSSTLSFYIGGIRLLAAGGREWEIHPRPGDLKFIDVGYETSLGVFEAVVNATGDGTVTGLRFSTPPGTRGNVVVEGGGRGYLRSGNGSRVEVVEGMARGVFGGTTWEFVAEGGNGTSGGGWNGTGSGTGSAPPEQQTGGAGAAVRGVGVSMLGALLVGVVVCLM</sequence>
<dbReference type="GO" id="GO:0016787">
    <property type="term" value="F:hydrolase activity"/>
    <property type="evidence" value="ECO:0007669"/>
    <property type="project" value="UniProtKB-KW"/>
</dbReference>
<proteinExistence type="predicted"/>
<evidence type="ECO:0000256" key="1">
    <source>
        <dbReference type="SAM" id="MobiDB-lite"/>
    </source>
</evidence>
<keyword evidence="2" id="KW-0472">Membrane</keyword>
<dbReference type="InterPro" id="IPR008928">
    <property type="entry name" value="6-hairpin_glycosidase_sf"/>
</dbReference>
<dbReference type="Proteomes" id="UP000799537">
    <property type="component" value="Unassembled WGS sequence"/>
</dbReference>
<dbReference type="SUPFAM" id="SSF48208">
    <property type="entry name" value="Six-hairpin glycosidases"/>
    <property type="match status" value="1"/>
</dbReference>
<dbReference type="Gene3D" id="2.60.420.10">
    <property type="entry name" value="Maltose phosphorylase, domain 3"/>
    <property type="match status" value="1"/>
</dbReference>
<name>A0A6A6CL01_ZASCE</name>
<dbReference type="PANTHER" id="PTHR34987">
    <property type="entry name" value="C, PUTATIVE (AFU_ORTHOLOGUE AFUA_3G02880)-RELATED"/>
    <property type="match status" value="1"/>
</dbReference>
<organism evidence="5 6">
    <name type="scientific">Zasmidium cellare ATCC 36951</name>
    <dbReference type="NCBI Taxonomy" id="1080233"/>
    <lineage>
        <taxon>Eukaryota</taxon>
        <taxon>Fungi</taxon>
        <taxon>Dikarya</taxon>
        <taxon>Ascomycota</taxon>
        <taxon>Pezizomycotina</taxon>
        <taxon>Dothideomycetes</taxon>
        <taxon>Dothideomycetidae</taxon>
        <taxon>Mycosphaerellales</taxon>
        <taxon>Mycosphaerellaceae</taxon>
        <taxon>Zasmidium</taxon>
    </lineage>
</organism>